<feature type="chain" id="PRO_5036335389" evidence="2">
    <location>
        <begin position="21"/>
        <end position="1338"/>
    </location>
</feature>
<protein>
    <submittedName>
        <fullName evidence="3">Polymorphic antigen, putative</fullName>
    </submittedName>
</protein>
<evidence type="ECO:0000256" key="2">
    <source>
        <dbReference type="SAM" id="SignalP"/>
    </source>
</evidence>
<dbReference type="EMBL" id="UIVS01000003">
    <property type="protein sequence ID" value="SVP93175.1"/>
    <property type="molecule type" value="Genomic_DNA"/>
</dbReference>
<proteinExistence type="predicted"/>
<feature type="compositionally biased region" description="Basic and acidic residues" evidence="1">
    <location>
        <begin position="1201"/>
        <end position="1213"/>
    </location>
</feature>
<feature type="region of interest" description="Disordered" evidence="1">
    <location>
        <begin position="1143"/>
        <end position="1218"/>
    </location>
</feature>
<accession>A0A3B0MU08</accession>
<reference evidence="3" key="1">
    <citation type="submission" date="2018-07" db="EMBL/GenBank/DDBJ databases">
        <authorList>
            <person name="Quirk P.G."/>
            <person name="Krulwich T.A."/>
        </authorList>
    </citation>
    <scope>NUCLEOTIDE SEQUENCE</scope>
    <source>
        <strain evidence="3">Anand</strain>
    </source>
</reference>
<dbReference type="Pfam" id="PF04385">
    <property type="entry name" value="FAINT"/>
    <property type="match status" value="2"/>
</dbReference>
<organism evidence="3">
    <name type="scientific">Theileria annulata</name>
    <dbReference type="NCBI Taxonomy" id="5874"/>
    <lineage>
        <taxon>Eukaryota</taxon>
        <taxon>Sar</taxon>
        <taxon>Alveolata</taxon>
        <taxon>Apicomplexa</taxon>
        <taxon>Aconoidasida</taxon>
        <taxon>Piroplasmida</taxon>
        <taxon>Theileriidae</taxon>
        <taxon>Theileria</taxon>
    </lineage>
</organism>
<dbReference type="InterPro" id="IPR007480">
    <property type="entry name" value="DUF529"/>
</dbReference>
<dbReference type="VEuPathDB" id="PiroplasmaDB:TA17375"/>
<dbReference type="EMBL" id="UIVT01000003">
    <property type="protein sequence ID" value="SVP93979.1"/>
    <property type="molecule type" value="Genomic_DNA"/>
</dbReference>
<sequence>MASKLVSLFIIIVCLNAISATKHITLNIGRYNPDQDPTKPAPNPYKIFEFSPKKGKKLHRAVLGPVVIFEDLSLTWYILSLHLETLYLVPQLAKLILTDGSNETILFYRWDKHSFVTETEENHASYKHFLVNNALVSTTPYVDVKRQINFQAFDIMTEVIYEVPYTIVRPKTGFFLHLIIHANDSLIKSEEPILSFKGYRDGNEFKTLEASFETPKPTIFLVLEEGKWKEVNNQKFLDSSKTYHQESLKKQQLPTAPVPVVTPFSPPKPVDLTYTALQQPIRPPDSSLLDQIVVATPMERPSTPITFVPRTPPFPNSKVLDLNKITSSFTVDSKNSHEYEVLTVYPNEGISVFEIVESGYTLWNNRRSAKLIKVEMFLRNKLIVLLTIFFNRIGLRRIYFARNFGRLYLCSYQDFNQLFDSWKTGPNFDNTISFSTHMYNNLSLYNQYSMLHDGVQYTSPVPLQGYNLVRLIHGTHDVFQEQGENWTHVTMNFFSSTNVLVTVGVNKNGQQHEKYFDSKGVLVPMDYQTFTNTFFQFQSEIHHQANVLFDLKKEIRHSYIKQNRDLVYIVPLSGYFVRIVNYGKYTLWKSINDRCTSIQFHFDEHLKSIVLVKLFISTADSTNTICFRFVGSTVFRVESELEFSTLVEKYFHNYKNDNHRVLIEASQSDDPNTNYEMQILDLLNYDHTVIQYSSFDEYVLKTTFIPNNGRRFQQVNYGNQILWASNLSNGNCLKISVYFHAGSVKLLKLFSYLNGSENIEFILFNEDFVESISEDEFKANILSLRAAFEENVIPVDDVTILDLTDAANYNPLTTRKEKLVTITYHNHKGYFGILCFGPEIMWMGSSTDLATHVTVYYYEYRPIVAQLAITPGRGFMKSISNFNRAWHTLSSNGFENLLSHIRDFEYLRTAFTLPSLSESTDFDEDTQINGNLIIRSFFSKTKLMASVFFDRARVYCPNLYRYIHSMYLCYHDSLPKLLAFREYSIYGYSFDHHLIFRNGWRPVPYSKFLQFFQYYKHTLPKNSVRPTQFDYDISTDDPRVIVSKMDDRVTCYKYRVTDTQLSLRTLSTQGTLIWSAPRHINLRNLFVYMKDGIALLARLEEEDHTQLVEEVFLRLEGDQWREIDYNVFTAEYNDLLGQLPSPVPTSSPISIQHPVEPSETTEVSQPLGPLDQQEMDISEPPSSSETLVPEDTSDIVSTPPEEPKPSTPEKETAENVSRLELLGPFDKERFTFGKGHHALCVPFDDVETRRNSPITEISVGNTVVWTSTEPNGSSVRVRSFLKDGTPVLLQVIRKVSKKQRKFEFIVMEDGIWTVCTEEVFNETLSSLVQHYRSKSSGS</sequence>
<evidence type="ECO:0000313" key="4">
    <source>
        <dbReference type="EMBL" id="SVP93979.1"/>
    </source>
</evidence>
<evidence type="ECO:0000256" key="1">
    <source>
        <dbReference type="SAM" id="MobiDB-lite"/>
    </source>
</evidence>
<feature type="signal peptide" evidence="2">
    <location>
        <begin position="1"/>
        <end position="20"/>
    </location>
</feature>
<name>A0A3B0MU08_THEAN</name>
<keyword evidence="2" id="KW-0732">Signal</keyword>
<gene>
    <name evidence="4" type="ORF">TAT_000297700</name>
    <name evidence="3" type="ORF">TAV_000297800</name>
</gene>
<evidence type="ECO:0000313" key="3">
    <source>
        <dbReference type="EMBL" id="SVP93175.1"/>
    </source>
</evidence>